<keyword evidence="4" id="KW-1185">Reference proteome</keyword>
<sequence>MPAVAPPLTDKSCRARGRASPIEGAQSIKAKAGGRSKADVCERMRRWRAENVEKNRENDMRCRVYRLARQHFGQEDSEEKRQWIQNEITRRTERRKQREAAKSTSISGLRLSPVAKGRDSHSPMAQSPSMALSPSPTPSTTSPVWSATPSPAQNSRSPTVRSESPTSSPLSLAASTMVTAAFAPPAVLNTLPVPLNRSISASLPSLPPLTVVEPQCIPRGPPASYENRGWLKDIAVPLTSTLGRYGLMTASKTTTTTAAHMASQPSLVLSPLSSAASTPTLSYMPRPLSASTQTPPMSSTFPLGVSLSHHAAIAH</sequence>
<dbReference type="Pfam" id="PF11223">
    <property type="entry name" value="DUF3020"/>
    <property type="match status" value="1"/>
</dbReference>
<reference evidence="3" key="1">
    <citation type="submission" date="2022-07" db="EMBL/GenBank/DDBJ databases">
        <title>Phylogenomic reconstructions and comparative analyses of Kickxellomycotina fungi.</title>
        <authorList>
            <person name="Reynolds N.K."/>
            <person name="Stajich J.E."/>
            <person name="Barry K."/>
            <person name="Grigoriev I.V."/>
            <person name="Crous P."/>
            <person name="Smith M.E."/>
        </authorList>
    </citation>
    <scope>NUCLEOTIDE SEQUENCE</scope>
    <source>
        <strain evidence="3">RSA 567</strain>
    </source>
</reference>
<feature type="domain" description="DUF3020" evidence="2">
    <location>
        <begin position="42"/>
        <end position="87"/>
    </location>
</feature>
<feature type="compositionally biased region" description="Low complexity" evidence="1">
    <location>
        <begin position="127"/>
        <end position="152"/>
    </location>
</feature>
<gene>
    <name evidence="3" type="ORF">H4R34_000804</name>
</gene>
<organism evidence="3 4">
    <name type="scientific">Dimargaris verticillata</name>
    <dbReference type="NCBI Taxonomy" id="2761393"/>
    <lineage>
        <taxon>Eukaryota</taxon>
        <taxon>Fungi</taxon>
        <taxon>Fungi incertae sedis</taxon>
        <taxon>Zoopagomycota</taxon>
        <taxon>Kickxellomycotina</taxon>
        <taxon>Dimargaritomycetes</taxon>
        <taxon>Dimargaritales</taxon>
        <taxon>Dimargaritaceae</taxon>
        <taxon>Dimargaris</taxon>
    </lineage>
</organism>
<feature type="compositionally biased region" description="Basic and acidic residues" evidence="1">
    <location>
        <begin position="91"/>
        <end position="101"/>
    </location>
</feature>
<dbReference type="InterPro" id="IPR021386">
    <property type="entry name" value="SPP41_DUF3020"/>
</dbReference>
<evidence type="ECO:0000259" key="2">
    <source>
        <dbReference type="Pfam" id="PF11223"/>
    </source>
</evidence>
<dbReference type="EMBL" id="JANBQB010000027">
    <property type="protein sequence ID" value="KAJ1984198.1"/>
    <property type="molecule type" value="Genomic_DNA"/>
</dbReference>
<proteinExistence type="predicted"/>
<feature type="region of interest" description="Disordered" evidence="1">
    <location>
        <begin position="1"/>
        <end position="40"/>
    </location>
</feature>
<evidence type="ECO:0000313" key="4">
    <source>
        <dbReference type="Proteomes" id="UP001151582"/>
    </source>
</evidence>
<dbReference type="AlphaFoldDB" id="A0A9W8B5K2"/>
<feature type="compositionally biased region" description="Polar residues" evidence="1">
    <location>
        <begin position="153"/>
        <end position="163"/>
    </location>
</feature>
<comment type="caution">
    <text evidence="3">The sequence shown here is derived from an EMBL/GenBank/DDBJ whole genome shotgun (WGS) entry which is preliminary data.</text>
</comment>
<dbReference type="OrthoDB" id="5595797at2759"/>
<name>A0A9W8B5K2_9FUNG</name>
<evidence type="ECO:0000256" key="1">
    <source>
        <dbReference type="SAM" id="MobiDB-lite"/>
    </source>
</evidence>
<accession>A0A9W8B5K2</accession>
<evidence type="ECO:0000313" key="3">
    <source>
        <dbReference type="EMBL" id="KAJ1984198.1"/>
    </source>
</evidence>
<protein>
    <recommendedName>
        <fullName evidence="2">DUF3020 domain-containing protein</fullName>
    </recommendedName>
</protein>
<dbReference type="Proteomes" id="UP001151582">
    <property type="component" value="Unassembled WGS sequence"/>
</dbReference>
<feature type="region of interest" description="Disordered" evidence="1">
    <location>
        <begin position="91"/>
        <end position="171"/>
    </location>
</feature>